<organism evidence="6">
    <name type="scientific">Arcobacter sp. AZ-2023</name>
    <dbReference type="NCBI Taxonomy" id="3074453"/>
    <lineage>
        <taxon>Bacteria</taxon>
        <taxon>Pseudomonadati</taxon>
        <taxon>Campylobacterota</taxon>
        <taxon>Epsilonproteobacteria</taxon>
        <taxon>Campylobacterales</taxon>
        <taxon>Arcobacteraceae</taxon>
        <taxon>Arcobacter</taxon>
    </lineage>
</organism>
<reference evidence="6" key="1">
    <citation type="submission" date="2023-09" db="EMBL/GenBank/DDBJ databases">
        <title>Arcobacter tbilisiensis sp. nov. isolated from chicken meat in Tbilisi, Georgia.</title>
        <authorList>
            <person name="Matthias R."/>
            <person name="Zautner A.E."/>
        </authorList>
    </citation>
    <scope>NUCLEOTIDE SEQUENCE</scope>
    <source>
        <strain evidence="5">LEO 101</strain>
        <strain evidence="3">LEO 49</strain>
        <strain evidence="6">LEO 50</strain>
        <strain evidence="4">LEO 53</strain>
    </source>
</reference>
<evidence type="ECO:0000256" key="1">
    <source>
        <dbReference type="SAM" id="Phobius"/>
    </source>
</evidence>
<sequence length="212" mass="25013">MIKPHFKNSIYFLVLISVLLIFIIIKIKDIDFNNISLVIEIISTVVAIDIFLITIFTKWTWKYKIFQNWLVVFPDLNGSWKGFTYSNWINPDTNKKPDPIPVMLNIKQSFFNINCKMITEEMESYSYAQGFIIDSDKQIKNLAYSYTSNPKSSLRYRSTPHDGTIVFKIVQKPLLKLEGRYWTERETTGQIKVEFYSKEIIDELQTKHKEES</sequence>
<name>A0AA96L512_9BACT</name>
<evidence type="ECO:0000313" key="4">
    <source>
        <dbReference type="EMBL" id="WNL31540.1"/>
    </source>
</evidence>
<dbReference type="AlphaFoldDB" id="A0AA96L512"/>
<evidence type="ECO:0000313" key="3">
    <source>
        <dbReference type="EMBL" id="WNL27665.1"/>
    </source>
</evidence>
<keyword evidence="1" id="KW-0472">Membrane</keyword>
<evidence type="ECO:0000259" key="2">
    <source>
        <dbReference type="Pfam" id="PF18153"/>
    </source>
</evidence>
<feature type="domain" description="CD-NTase-associated protein 15" evidence="2">
    <location>
        <begin position="73"/>
        <end position="193"/>
    </location>
</feature>
<dbReference type="EMBL" id="CP134853">
    <property type="protein sequence ID" value="WNL27665.1"/>
    <property type="molecule type" value="Genomic_DNA"/>
</dbReference>
<keyword evidence="1" id="KW-0812">Transmembrane</keyword>
<dbReference type="Pfam" id="PF18153">
    <property type="entry name" value="Cap15_CD_rec"/>
    <property type="match status" value="1"/>
</dbReference>
<feature type="transmembrane region" description="Helical" evidence="1">
    <location>
        <begin position="9"/>
        <end position="25"/>
    </location>
</feature>
<feature type="transmembrane region" description="Helical" evidence="1">
    <location>
        <begin position="37"/>
        <end position="56"/>
    </location>
</feature>
<gene>
    <name evidence="5" type="ORF">RJG58_08610</name>
    <name evidence="6" type="ORF">RMP69_08610</name>
    <name evidence="3" type="ORF">RMQ65_10305</name>
    <name evidence="4" type="ORF">RMQ67_08610</name>
</gene>
<protein>
    <recommendedName>
        <fullName evidence="2">CD-NTase-associated protein 15 domain-containing protein</fullName>
    </recommendedName>
</protein>
<keyword evidence="1" id="KW-1133">Transmembrane helix</keyword>
<dbReference type="EMBL" id="CP135130">
    <property type="protein sequence ID" value="WNP37690.1"/>
    <property type="molecule type" value="Genomic_DNA"/>
</dbReference>
<dbReference type="InterPro" id="IPR041208">
    <property type="entry name" value="Cap15"/>
</dbReference>
<accession>A0AA96L512</accession>
<dbReference type="EMBL" id="CP135131">
    <property type="protein sequence ID" value="WNP39782.1"/>
    <property type="molecule type" value="Genomic_DNA"/>
</dbReference>
<proteinExistence type="predicted"/>
<dbReference type="EMBL" id="CP134855">
    <property type="protein sequence ID" value="WNL31540.1"/>
    <property type="molecule type" value="Genomic_DNA"/>
</dbReference>
<evidence type="ECO:0000313" key="5">
    <source>
        <dbReference type="EMBL" id="WNP37690.1"/>
    </source>
</evidence>
<evidence type="ECO:0000313" key="6">
    <source>
        <dbReference type="EMBL" id="WNP39782.1"/>
    </source>
</evidence>